<dbReference type="NCBIfam" id="TIGR03747">
    <property type="entry name" value="conj_TIGR03747"/>
    <property type="match status" value="1"/>
</dbReference>
<evidence type="ECO:0000313" key="1">
    <source>
        <dbReference type="EMBL" id="MET1256943.1"/>
    </source>
</evidence>
<dbReference type="Proteomes" id="UP001548189">
    <property type="component" value="Unassembled WGS sequence"/>
</dbReference>
<proteinExistence type="predicted"/>
<dbReference type="EMBL" id="JBEVCJ010000031">
    <property type="protein sequence ID" value="MET1256943.1"/>
    <property type="molecule type" value="Genomic_DNA"/>
</dbReference>
<name>A0ABV2BYR4_9GAMM</name>
<dbReference type="Pfam" id="PF14348">
    <property type="entry name" value="DtrJ-like"/>
    <property type="match status" value="1"/>
</dbReference>
<protein>
    <submittedName>
        <fullName evidence="1">TIGR03747 family integrating conjugative element membrane protein</fullName>
    </submittedName>
</protein>
<gene>
    <name evidence="1" type="ORF">ABVT43_17505</name>
</gene>
<comment type="caution">
    <text evidence="1">The sequence shown here is derived from an EMBL/GenBank/DDBJ whole genome shotgun (WGS) entry which is preliminary data.</text>
</comment>
<keyword evidence="2" id="KW-1185">Reference proteome</keyword>
<evidence type="ECO:0000313" key="2">
    <source>
        <dbReference type="Proteomes" id="UP001548189"/>
    </source>
</evidence>
<accession>A0ABV2BYR4</accession>
<reference evidence="1 2" key="1">
    <citation type="submission" date="2024-06" db="EMBL/GenBank/DDBJ databases">
        <authorList>
            <person name="Li F."/>
        </authorList>
    </citation>
    <scope>NUCLEOTIDE SEQUENCE [LARGE SCALE GENOMIC DNA]</scope>
    <source>
        <strain evidence="1 2">GXAS 311</strain>
    </source>
</reference>
<organism evidence="1 2">
    <name type="scientific">Aliikangiella maris</name>
    <dbReference type="NCBI Taxonomy" id="3162458"/>
    <lineage>
        <taxon>Bacteria</taxon>
        <taxon>Pseudomonadati</taxon>
        <taxon>Pseudomonadota</taxon>
        <taxon>Gammaproteobacteria</taxon>
        <taxon>Oceanospirillales</taxon>
        <taxon>Pleioneaceae</taxon>
        <taxon>Aliikangiella</taxon>
    </lineage>
</organism>
<dbReference type="InterPro" id="IPR022266">
    <property type="entry name" value="DtrJ-like"/>
</dbReference>
<sequence>MSRERETRQASTTNNVIGFLFNTVFLIIVSLFLSIVVEWLGLSFGWWEFGSEHSLDMIKRELSYSNDNLRKEFYYTDGGGWTSNILRYYMLGMHALFYWCSQIANYVFDNPELIVVYMESGYNISVVFGLRILLVVYSIPLFVMVFLWAFVDGLTERDLRRFGAGRESSTIFEASRRMLFPLLIIPFLIYLSFPTSVNPMLIIAPSAIIQAFLYRVLFSKYKKYL</sequence>